<evidence type="ECO:0000256" key="1">
    <source>
        <dbReference type="ARBA" id="ARBA00022448"/>
    </source>
</evidence>
<dbReference type="InterPro" id="IPR050319">
    <property type="entry name" value="ABC_transp_ATP-bind"/>
</dbReference>
<dbReference type="Pfam" id="PF00005">
    <property type="entry name" value="ABC_tran"/>
    <property type="match status" value="1"/>
</dbReference>
<dbReference type="CDD" id="cd03257">
    <property type="entry name" value="ABC_NikE_OppD_transporters"/>
    <property type="match status" value="1"/>
</dbReference>
<feature type="domain" description="ABC transporter" evidence="4">
    <location>
        <begin position="1"/>
        <end position="241"/>
    </location>
</feature>
<dbReference type="InterPro" id="IPR027417">
    <property type="entry name" value="P-loop_NTPase"/>
</dbReference>
<dbReference type="GO" id="GO:0005524">
    <property type="term" value="F:ATP binding"/>
    <property type="evidence" value="ECO:0007669"/>
    <property type="project" value="UniProtKB-KW"/>
</dbReference>
<evidence type="ECO:0000256" key="3">
    <source>
        <dbReference type="ARBA" id="ARBA00022840"/>
    </source>
</evidence>
<dbReference type="InterPro" id="IPR017871">
    <property type="entry name" value="ABC_transporter-like_CS"/>
</dbReference>
<dbReference type="EMBL" id="UINC01004503">
    <property type="protein sequence ID" value="SVA14799.1"/>
    <property type="molecule type" value="Genomic_DNA"/>
</dbReference>
<sequence length="309" mass="34394">MTKHFPSRYGSRNITAVKAVSLTVNAGETVGIVGESGCGKSTLGKSIIRLFEPDEGTVLFQDKDVLSLEKKALREMRREIQMIFQDPYGSLDSRMTIGAIVEEPLVIHGIGDRATRYKKMLRLLEITGLDQDAANRYPHEFSGGQRQRICIARALALRPKMIIADEPVSALDVSIQSQILNLLVDLKEKFDLSYIFISHDLAVVEHVSDHVAVMYLGGIVETAPTKDLFTRPCHPYTEALIKAIPQPDPLRTRERIVLQGEIPDPENPPSGCAFHPRCPKAMDICKTATPEEKNIGVNETGHLIRCHLY</sequence>
<gene>
    <name evidence="5" type="ORF">METZ01_LOCUS67653</name>
</gene>
<dbReference type="FunFam" id="3.40.50.300:FF:000016">
    <property type="entry name" value="Oligopeptide ABC transporter ATP-binding component"/>
    <property type="match status" value="1"/>
</dbReference>
<dbReference type="SUPFAM" id="SSF52540">
    <property type="entry name" value="P-loop containing nucleoside triphosphate hydrolases"/>
    <property type="match status" value="1"/>
</dbReference>
<protein>
    <recommendedName>
        <fullName evidence="4">ABC transporter domain-containing protein</fullName>
    </recommendedName>
</protein>
<dbReference type="PANTHER" id="PTHR43776">
    <property type="entry name" value="TRANSPORT ATP-BINDING PROTEIN"/>
    <property type="match status" value="1"/>
</dbReference>
<evidence type="ECO:0000313" key="5">
    <source>
        <dbReference type="EMBL" id="SVA14799.1"/>
    </source>
</evidence>
<dbReference type="Gene3D" id="3.40.50.300">
    <property type="entry name" value="P-loop containing nucleotide triphosphate hydrolases"/>
    <property type="match status" value="1"/>
</dbReference>
<dbReference type="SMART" id="SM00382">
    <property type="entry name" value="AAA"/>
    <property type="match status" value="1"/>
</dbReference>
<dbReference type="Pfam" id="PF08352">
    <property type="entry name" value="oligo_HPY"/>
    <property type="match status" value="1"/>
</dbReference>
<dbReference type="GO" id="GO:0015833">
    <property type="term" value="P:peptide transport"/>
    <property type="evidence" value="ECO:0007669"/>
    <property type="project" value="InterPro"/>
</dbReference>
<evidence type="ECO:0000259" key="4">
    <source>
        <dbReference type="PROSITE" id="PS50893"/>
    </source>
</evidence>
<dbReference type="PROSITE" id="PS00211">
    <property type="entry name" value="ABC_TRANSPORTER_1"/>
    <property type="match status" value="1"/>
</dbReference>
<dbReference type="InterPro" id="IPR003593">
    <property type="entry name" value="AAA+_ATPase"/>
</dbReference>
<keyword evidence="2" id="KW-0547">Nucleotide-binding</keyword>
<dbReference type="PROSITE" id="PS50893">
    <property type="entry name" value="ABC_TRANSPORTER_2"/>
    <property type="match status" value="1"/>
</dbReference>
<keyword evidence="1" id="KW-0813">Transport</keyword>
<dbReference type="InterPro" id="IPR013563">
    <property type="entry name" value="Oligopep_ABC_C"/>
</dbReference>
<evidence type="ECO:0000256" key="2">
    <source>
        <dbReference type="ARBA" id="ARBA00022741"/>
    </source>
</evidence>
<organism evidence="5">
    <name type="scientific">marine metagenome</name>
    <dbReference type="NCBI Taxonomy" id="408172"/>
    <lineage>
        <taxon>unclassified sequences</taxon>
        <taxon>metagenomes</taxon>
        <taxon>ecological metagenomes</taxon>
    </lineage>
</organism>
<accession>A0A381TG60</accession>
<proteinExistence type="predicted"/>
<dbReference type="GO" id="GO:0016887">
    <property type="term" value="F:ATP hydrolysis activity"/>
    <property type="evidence" value="ECO:0007669"/>
    <property type="project" value="InterPro"/>
</dbReference>
<keyword evidence="3" id="KW-0067">ATP-binding</keyword>
<name>A0A381TG60_9ZZZZ</name>
<dbReference type="NCBIfam" id="TIGR01727">
    <property type="entry name" value="oligo_HPY"/>
    <property type="match status" value="1"/>
</dbReference>
<dbReference type="AlphaFoldDB" id="A0A381TG60"/>
<dbReference type="InterPro" id="IPR003439">
    <property type="entry name" value="ABC_transporter-like_ATP-bd"/>
</dbReference>
<dbReference type="GO" id="GO:0055085">
    <property type="term" value="P:transmembrane transport"/>
    <property type="evidence" value="ECO:0007669"/>
    <property type="project" value="UniProtKB-ARBA"/>
</dbReference>
<reference evidence="5" key="1">
    <citation type="submission" date="2018-05" db="EMBL/GenBank/DDBJ databases">
        <authorList>
            <person name="Lanie J.A."/>
            <person name="Ng W.-L."/>
            <person name="Kazmierczak K.M."/>
            <person name="Andrzejewski T.M."/>
            <person name="Davidsen T.M."/>
            <person name="Wayne K.J."/>
            <person name="Tettelin H."/>
            <person name="Glass J.I."/>
            <person name="Rusch D."/>
            <person name="Podicherti R."/>
            <person name="Tsui H.-C.T."/>
            <person name="Winkler M.E."/>
        </authorList>
    </citation>
    <scope>NUCLEOTIDE SEQUENCE</scope>
</reference>